<dbReference type="Proteomes" id="UP001630127">
    <property type="component" value="Unassembled WGS sequence"/>
</dbReference>
<sequence>MNLAPNAIGDYKTDETLTIGIRAIISGSENGRKYQVKSWPKTGRGGSGNEGGKDFKFPLQEFLTMEDLKFGLKIRVGMPVEIPTGRFQHKRYSIEGTMGFVLCVEKNWGGTSVCIKTSQLLDFRRGRGIRI</sequence>
<gene>
    <name evidence="1" type="ORF">ACH5RR_022817</name>
</gene>
<keyword evidence="2" id="KW-1185">Reference proteome</keyword>
<organism evidence="1 2">
    <name type="scientific">Cinchona calisaya</name>
    <dbReference type="NCBI Taxonomy" id="153742"/>
    <lineage>
        <taxon>Eukaryota</taxon>
        <taxon>Viridiplantae</taxon>
        <taxon>Streptophyta</taxon>
        <taxon>Embryophyta</taxon>
        <taxon>Tracheophyta</taxon>
        <taxon>Spermatophyta</taxon>
        <taxon>Magnoliopsida</taxon>
        <taxon>eudicotyledons</taxon>
        <taxon>Gunneridae</taxon>
        <taxon>Pentapetalae</taxon>
        <taxon>asterids</taxon>
        <taxon>lamiids</taxon>
        <taxon>Gentianales</taxon>
        <taxon>Rubiaceae</taxon>
        <taxon>Cinchonoideae</taxon>
        <taxon>Cinchoneae</taxon>
        <taxon>Cinchona</taxon>
    </lineage>
</organism>
<evidence type="ECO:0000313" key="2">
    <source>
        <dbReference type="Proteomes" id="UP001630127"/>
    </source>
</evidence>
<evidence type="ECO:0000313" key="1">
    <source>
        <dbReference type="EMBL" id="KAL3515915.1"/>
    </source>
</evidence>
<dbReference type="AlphaFoldDB" id="A0ABD2Z8W6"/>
<dbReference type="EMBL" id="JBJUIK010000010">
    <property type="protein sequence ID" value="KAL3515915.1"/>
    <property type="molecule type" value="Genomic_DNA"/>
</dbReference>
<protein>
    <submittedName>
        <fullName evidence="1">Uncharacterized protein</fullName>
    </submittedName>
</protein>
<proteinExistence type="predicted"/>
<accession>A0ABD2Z8W6</accession>
<comment type="caution">
    <text evidence="1">The sequence shown here is derived from an EMBL/GenBank/DDBJ whole genome shotgun (WGS) entry which is preliminary data.</text>
</comment>
<name>A0ABD2Z8W6_9GENT</name>
<reference evidence="1 2" key="1">
    <citation type="submission" date="2024-11" db="EMBL/GenBank/DDBJ databases">
        <title>A near-complete genome assembly of Cinchona calisaya.</title>
        <authorList>
            <person name="Lian D.C."/>
            <person name="Zhao X.W."/>
            <person name="Wei L."/>
        </authorList>
    </citation>
    <scope>NUCLEOTIDE SEQUENCE [LARGE SCALE GENOMIC DNA]</scope>
    <source>
        <tissue evidence="1">Nenye</tissue>
    </source>
</reference>